<dbReference type="AlphaFoldDB" id="A0A346PI84"/>
<proteinExistence type="predicted"/>
<dbReference type="KEGG" id="nan:AArc1_2920"/>
<gene>
    <name evidence="1" type="ORF">AArc1_2920</name>
</gene>
<reference evidence="2" key="1">
    <citation type="submission" date="2017-10" db="EMBL/GenBank/DDBJ databases">
        <title>Phenotypic and genomic properties of facultatively anaerobic sulfur-reducing natronoarchaea from hypersaline soda lakes.</title>
        <authorList>
            <person name="Sorokin D.Y."/>
            <person name="Kublanov I.V."/>
            <person name="Roman P."/>
            <person name="Sinninghe Damste J.S."/>
            <person name="Golyshin P.N."/>
            <person name="Rojo D."/>
            <person name="Ciordia S."/>
            <person name="Mena Md.C."/>
            <person name="Ferrer M."/>
            <person name="Messina E."/>
            <person name="Smedile F."/>
            <person name="La Spada G."/>
            <person name="La Cono V."/>
            <person name="Yakimov M.M."/>
        </authorList>
    </citation>
    <scope>NUCLEOTIDE SEQUENCE [LARGE SCALE GENOMIC DNA]</scope>
    <source>
        <strain evidence="2">AArc1</strain>
    </source>
</reference>
<evidence type="ECO:0000313" key="2">
    <source>
        <dbReference type="Proteomes" id="UP000258707"/>
    </source>
</evidence>
<sequence>MSEYLGDAPREIYETFALAYLANRAIHQREKRTVQILEDRPRSYRDELAAFFEDVSGERVTSNETYITISSAATQSLNLQPRYFVPEADS</sequence>
<dbReference type="EMBL" id="CP024047">
    <property type="protein sequence ID" value="AXR79229.1"/>
    <property type="molecule type" value="Genomic_DNA"/>
</dbReference>
<accession>A0A346PI84</accession>
<name>A0A346PI84_9EURY</name>
<dbReference type="GeneID" id="95973172"/>
<protein>
    <submittedName>
        <fullName evidence="1">Uncharacterized protein</fullName>
    </submittedName>
</protein>
<organism evidence="1 2">
    <name type="scientific">Natrarchaeobaculum sulfurireducens</name>
    <dbReference type="NCBI Taxonomy" id="2044521"/>
    <lineage>
        <taxon>Archaea</taxon>
        <taxon>Methanobacteriati</taxon>
        <taxon>Methanobacteriota</taxon>
        <taxon>Stenosarchaea group</taxon>
        <taxon>Halobacteria</taxon>
        <taxon>Halobacteriales</taxon>
        <taxon>Natrialbaceae</taxon>
        <taxon>Natrarchaeobaculum</taxon>
    </lineage>
</organism>
<dbReference type="RefSeq" id="WP_394341267.1">
    <property type="nucleotide sequence ID" value="NZ_CP024047.1"/>
</dbReference>
<evidence type="ECO:0000313" key="1">
    <source>
        <dbReference type="EMBL" id="AXR79229.1"/>
    </source>
</evidence>
<dbReference type="Proteomes" id="UP000258707">
    <property type="component" value="Chromosome"/>
</dbReference>